<dbReference type="EMBL" id="JAYKXP010000022">
    <property type="protein sequence ID" value="KAK7045952.1"/>
    <property type="molecule type" value="Genomic_DNA"/>
</dbReference>
<feature type="compositionally biased region" description="Polar residues" evidence="1">
    <location>
        <begin position="1224"/>
        <end position="1233"/>
    </location>
</feature>
<feature type="compositionally biased region" description="Polar residues" evidence="1">
    <location>
        <begin position="1097"/>
        <end position="1117"/>
    </location>
</feature>
<feature type="compositionally biased region" description="Low complexity" evidence="1">
    <location>
        <begin position="666"/>
        <end position="676"/>
    </location>
</feature>
<name>A0AAW0D0I5_9AGAR</name>
<sequence>MSVLTLSSPKHFNKFSAAERIFNDPGSWGLEARKEWVPNSSLNDSDDDIYDIYAAGPSQTPPRKNETQRSGDGSRKRKSKPPAFKLKPFTHKHHLMPINDASLPTSDSSSSDSLFDSPDPKSTPESSDSEKVEDSDEGSLVVTKSRTKWAGVPEDVGLDQHQSLAQLLESSTSITAELFEQRMSILWSQGNIFRAFPTPKDVDFGDDLISPETGIATSSFIVSSPKGQHSLTTSSSRVAIRSSRSSSLKIPLRISTTTTTTTKTVISVNTPSPVSVTVITGSSSAYSIFELYGASPYSDGFTPAEKSKLPKTSLPNHTMFEAISHPPLPNSKSILAPKTSHPTTTTFQTSSRPPFSPHTSFTAMFSAKFTRTTFLSEGEMMPPPKSSSQIVELPESVSVSVPRPKKEPPALRIETSVPSRLELKSRLVKEVGPTVSSKKSTGGMKSPGIRPLPQPPRSITPPPPVPSLPRLAKAGAVSVPPPVPSLPSVAKETASQFKGTASSISAVPASRIPTRKPSARLRSRSPPRAAPDIPLPRPSVGTTVETRQSRTTKATDKSRLRSTTPPPRGSRAPKKLPPVPKLPDLGVATASTADESRSPSQPDEKMSTSSAVSASTEEHSSPSIQSSDGHALSQSLSEVMALLSQSPLPSHPSSPHQMVVPEAAGTPTPEVPEVPTAEPILPKVPAVDKPAVAAPLNVSTSELACDLPSSKLPALLEVIPPTPIVPPVPNVLVAKENVSPGPSLPIAGVAEANTTLRPVHKRSPSSGRLSATDVPNPDASILALRSRRRTASFAAGTSSSRLSDAVRLTASQQVNADVPNDKLSSKLLSPSRESGRVMSPSRIESPSRGRDEQPVVSQVVPTDIDAPETRKALRHARSAGMLVPPGDASKVLKSSPSVESLFDHDAAVSNHSLSAKRTVKKMPSTEGLSVDQVSAVVTTKDAKGPSAWKPPLTWNVARSPNFSLPPIIPLRSPQRPKQNEDLPMQTLDLSAPDSKLSPHPSPTHKPAFSIEQFSQADASASSRVSAGAQPSVSKTPKSDSAGSLDELPEDVVAALTRLGVRRRPSQKPTSNSSERSSTDASASDKTASLDTPKRTSAENADSAASNGAQPKTHTPASSVEKLPESTISSLAKRERRRAPTPTPSDRIPLPSDIPLPPLPPSHRGSPSHTPKASVDKPPGFDIALAKMKRPPTPVLSSKTDVMTDVSLPPLPAGVAVTKVKPHSTRSPNVSIDGQTREYRRAPTPTHSRSPSALSDLPIPPVPIPDASILQRRRKPSISRSERPSFSGVESESRRFAQPTMSSAAKSISKRTSVVPAPIDTSTISNSRGYAMTPSRSRSVAAGLSERRVPSDLPPPLPPKDERRGRAPVRTSSPSRDRGRSVDRSVAASDRSETFAAKSARSRSVGPSREGEVLTRTRKRTSSLSAGAPPLPSASLASSPVPPIPSPHIRGRVSPFPMARSASRPPSRALTDRGAF</sequence>
<keyword evidence="3" id="KW-1185">Reference proteome</keyword>
<reference evidence="2 3" key="1">
    <citation type="submission" date="2024-01" db="EMBL/GenBank/DDBJ databases">
        <title>A draft genome for a cacao thread blight-causing isolate of Paramarasmius palmivorus.</title>
        <authorList>
            <person name="Baruah I.K."/>
            <person name="Bukari Y."/>
            <person name="Amoako-Attah I."/>
            <person name="Meinhardt L.W."/>
            <person name="Bailey B.A."/>
            <person name="Cohen S.P."/>
        </authorList>
    </citation>
    <scope>NUCLEOTIDE SEQUENCE [LARGE SCALE GENOMIC DNA]</scope>
    <source>
        <strain evidence="2 3">GH-12</strain>
    </source>
</reference>
<feature type="compositionally biased region" description="Polar residues" evidence="1">
    <location>
        <begin position="1298"/>
        <end position="1311"/>
    </location>
</feature>
<feature type="region of interest" description="Disordered" evidence="1">
    <location>
        <begin position="377"/>
        <end position="676"/>
    </location>
</feature>
<feature type="compositionally biased region" description="Low complexity" evidence="1">
    <location>
        <begin position="1069"/>
        <end position="1090"/>
    </location>
</feature>
<feature type="compositionally biased region" description="Low complexity" evidence="1">
    <location>
        <begin position="391"/>
        <end position="402"/>
    </location>
</feature>
<feature type="region of interest" description="Disordered" evidence="1">
    <location>
        <begin position="816"/>
        <end position="857"/>
    </location>
</feature>
<feature type="compositionally biased region" description="Pro residues" evidence="1">
    <location>
        <begin position="1151"/>
        <end position="1160"/>
    </location>
</feature>
<feature type="compositionally biased region" description="Basic and acidic residues" evidence="1">
    <location>
        <begin position="594"/>
        <end position="606"/>
    </location>
</feature>
<organism evidence="2 3">
    <name type="scientific">Paramarasmius palmivorus</name>
    <dbReference type="NCBI Taxonomy" id="297713"/>
    <lineage>
        <taxon>Eukaryota</taxon>
        <taxon>Fungi</taxon>
        <taxon>Dikarya</taxon>
        <taxon>Basidiomycota</taxon>
        <taxon>Agaricomycotina</taxon>
        <taxon>Agaricomycetes</taxon>
        <taxon>Agaricomycetidae</taxon>
        <taxon>Agaricales</taxon>
        <taxon>Marasmiineae</taxon>
        <taxon>Marasmiaceae</taxon>
        <taxon>Paramarasmius</taxon>
    </lineage>
</organism>
<feature type="compositionally biased region" description="Low complexity" evidence="1">
    <location>
        <begin position="100"/>
        <end position="117"/>
    </location>
</feature>
<feature type="compositionally biased region" description="Polar residues" evidence="1">
    <location>
        <begin position="540"/>
        <end position="552"/>
    </location>
</feature>
<feature type="compositionally biased region" description="Low complexity" evidence="1">
    <location>
        <begin position="1421"/>
        <end position="1438"/>
    </location>
</feature>
<evidence type="ECO:0000256" key="1">
    <source>
        <dbReference type="SAM" id="MobiDB-lite"/>
    </source>
</evidence>
<feature type="compositionally biased region" description="Low complexity" evidence="1">
    <location>
        <begin position="642"/>
        <end position="657"/>
    </location>
</feature>
<proteinExistence type="predicted"/>
<feature type="compositionally biased region" description="Polar residues" evidence="1">
    <location>
        <begin position="622"/>
        <end position="637"/>
    </location>
</feature>
<feature type="region of interest" description="Disordered" evidence="1">
    <location>
        <begin position="988"/>
        <end position="1184"/>
    </location>
</feature>
<comment type="caution">
    <text evidence="2">The sequence shown here is derived from an EMBL/GenBank/DDBJ whole genome shotgun (WGS) entry which is preliminary data.</text>
</comment>
<feature type="compositionally biased region" description="Polar residues" evidence="1">
    <location>
        <begin position="493"/>
        <end position="505"/>
    </location>
</feature>
<feature type="compositionally biased region" description="Polar residues" evidence="1">
    <location>
        <begin position="1011"/>
        <end position="1041"/>
    </location>
</feature>
<feature type="compositionally biased region" description="Basic residues" evidence="1">
    <location>
        <begin position="513"/>
        <end position="525"/>
    </location>
</feature>
<feature type="compositionally biased region" description="Basic and acidic residues" evidence="1">
    <location>
        <begin position="63"/>
        <end position="74"/>
    </location>
</feature>
<feature type="region of interest" description="Disordered" evidence="1">
    <location>
        <begin position="38"/>
        <end position="146"/>
    </location>
</feature>
<evidence type="ECO:0000313" key="3">
    <source>
        <dbReference type="Proteomes" id="UP001383192"/>
    </source>
</evidence>
<dbReference type="Proteomes" id="UP001383192">
    <property type="component" value="Unassembled WGS sequence"/>
</dbReference>
<feature type="compositionally biased region" description="Pro residues" evidence="1">
    <location>
        <begin position="450"/>
        <end position="467"/>
    </location>
</feature>
<feature type="compositionally biased region" description="Polar residues" evidence="1">
    <location>
        <begin position="1319"/>
        <end position="1337"/>
    </location>
</feature>
<feature type="region of interest" description="Disordered" evidence="1">
    <location>
        <begin position="1216"/>
        <end position="1475"/>
    </location>
</feature>
<accession>A0AAW0D0I5</accession>
<evidence type="ECO:0000313" key="2">
    <source>
        <dbReference type="EMBL" id="KAK7045952.1"/>
    </source>
</evidence>
<protein>
    <submittedName>
        <fullName evidence="2">Uncharacterized protein</fullName>
    </submittedName>
</protein>
<gene>
    <name evidence="2" type="ORF">VNI00_006947</name>
</gene>